<evidence type="ECO:0000259" key="4">
    <source>
        <dbReference type="Pfam" id="PF01494"/>
    </source>
</evidence>
<protein>
    <submittedName>
        <fullName evidence="5">Monooxygenase, FAD-binding protein</fullName>
    </submittedName>
</protein>
<dbReference type="AlphaFoldDB" id="A0A291Q3A1"/>
<keyword evidence="3" id="KW-0274">FAD</keyword>
<dbReference type="PANTHER" id="PTHR43004:SF19">
    <property type="entry name" value="BINDING MONOOXYGENASE, PUTATIVE (JCVI)-RELATED"/>
    <property type="match status" value="1"/>
</dbReference>
<keyword evidence="5" id="KW-0503">Monooxygenase</keyword>
<evidence type="ECO:0000256" key="1">
    <source>
        <dbReference type="ARBA" id="ARBA00001974"/>
    </source>
</evidence>
<accession>A0A291Q3A1</accession>
<gene>
    <name evidence="5" type="ORF">KY5_1222c</name>
</gene>
<dbReference type="GO" id="GO:0071949">
    <property type="term" value="F:FAD binding"/>
    <property type="evidence" value="ECO:0007669"/>
    <property type="project" value="InterPro"/>
</dbReference>
<proteinExistence type="predicted"/>
<comment type="cofactor">
    <cofactor evidence="1">
        <name>FAD</name>
        <dbReference type="ChEBI" id="CHEBI:57692"/>
    </cofactor>
</comment>
<evidence type="ECO:0000256" key="3">
    <source>
        <dbReference type="ARBA" id="ARBA00022827"/>
    </source>
</evidence>
<dbReference type="InterPro" id="IPR002938">
    <property type="entry name" value="FAD-bd"/>
</dbReference>
<dbReference type="SUPFAM" id="SSF51905">
    <property type="entry name" value="FAD/NAD(P)-binding domain"/>
    <property type="match status" value="1"/>
</dbReference>
<dbReference type="Gene3D" id="3.40.30.120">
    <property type="match status" value="1"/>
</dbReference>
<feature type="domain" description="FAD-binding" evidence="4">
    <location>
        <begin position="7"/>
        <end position="337"/>
    </location>
</feature>
<dbReference type="RefSeq" id="WP_098241245.1">
    <property type="nucleotide sequence ID" value="NZ_CP022685.1"/>
</dbReference>
<name>A0A291Q3A1_9ACTN</name>
<dbReference type="KEGG" id="sfk:KY5_1222c"/>
<keyword evidence="6" id="KW-1185">Reference proteome</keyword>
<dbReference type="InterPro" id="IPR036188">
    <property type="entry name" value="FAD/NAD-bd_sf"/>
</dbReference>
<keyword evidence="2" id="KW-0285">Flavoprotein</keyword>
<keyword evidence="5" id="KW-0560">Oxidoreductase</keyword>
<dbReference type="Proteomes" id="UP000221011">
    <property type="component" value="Chromosome"/>
</dbReference>
<evidence type="ECO:0000256" key="2">
    <source>
        <dbReference type="ARBA" id="ARBA00022630"/>
    </source>
</evidence>
<dbReference type="Pfam" id="PF01494">
    <property type="entry name" value="FAD_binding_3"/>
    <property type="match status" value="1"/>
</dbReference>
<evidence type="ECO:0000313" key="5">
    <source>
        <dbReference type="EMBL" id="ATL26240.1"/>
    </source>
</evidence>
<sequence length="504" mass="54137">MTETSERVVIAGGGPTGLLLAGELALAGVQAVVLDKREGIEEFSAGMAIHSRSLDLLRLRGLADRIAPEEIFAWPRTPFGFLWLDLTEVDEREYTHAYPQWRAERLLEQWVTELGVEVRRGSEVTGFTQDASGVSVEVLGADGTYRIEGRYLVGCDGPDSTVRRIAGIPFPGGGKSYYGVLADVELTGGDHDLFESGLHETGVFGALPLRPGMTRLMTIEFDTEPDPDAGAVTTEELLASVRRVRGREVEIATTHFSYRYGGRTRLAERYRDGNVFLAGEAAHQLFISGTQGLNTGLHDAFNLGWKLAATLRGWAPPALLDTYEAERRPVGERVARHSRAQMSLMHPLAEMTPLRDMLTELTRHGSVNQHLMEATAAFGYPPEGTVPAGDPVEGEPHPLTGQPVRDVALSTAAGDSSVGALLRGGRGVLVDLTDGAATGAWPEGWADRVDTVTARPAPEIGAAAVLIRPDGHIAWADGGSDGKGLEHALRTWFGEPAAPATGKE</sequence>
<dbReference type="PANTHER" id="PTHR43004">
    <property type="entry name" value="TRK SYSTEM POTASSIUM UPTAKE PROTEIN"/>
    <property type="match status" value="1"/>
</dbReference>
<dbReference type="GO" id="GO:0016709">
    <property type="term" value="F:oxidoreductase activity, acting on paired donors, with incorporation or reduction of molecular oxygen, NAD(P)H as one donor, and incorporation of one atom of oxygen"/>
    <property type="evidence" value="ECO:0007669"/>
    <property type="project" value="UniProtKB-ARBA"/>
</dbReference>
<dbReference type="Gene3D" id="3.30.70.2450">
    <property type="match status" value="1"/>
</dbReference>
<organism evidence="5 6">
    <name type="scientific">Streptomyces formicae</name>
    <dbReference type="NCBI Taxonomy" id="1616117"/>
    <lineage>
        <taxon>Bacteria</taxon>
        <taxon>Bacillati</taxon>
        <taxon>Actinomycetota</taxon>
        <taxon>Actinomycetes</taxon>
        <taxon>Kitasatosporales</taxon>
        <taxon>Streptomycetaceae</taxon>
        <taxon>Streptomyces</taxon>
    </lineage>
</organism>
<dbReference type="EMBL" id="CP022685">
    <property type="protein sequence ID" value="ATL26240.1"/>
    <property type="molecule type" value="Genomic_DNA"/>
</dbReference>
<evidence type="ECO:0000313" key="6">
    <source>
        <dbReference type="Proteomes" id="UP000221011"/>
    </source>
</evidence>
<reference evidence="5 6" key="1">
    <citation type="submission" date="2017-08" db="EMBL/GenBank/DDBJ databases">
        <title>Complete Genome Sequence of Streptomyces formicae KY5, the formicamycin producer.</title>
        <authorList>
            <person name="Holmes N.A."/>
            <person name="Devine R."/>
            <person name="Qin Z."/>
            <person name="Seipke R.F."/>
            <person name="Wilkinson B."/>
            <person name="Hutchings M.I."/>
        </authorList>
    </citation>
    <scope>NUCLEOTIDE SEQUENCE [LARGE SCALE GENOMIC DNA]</scope>
    <source>
        <strain evidence="5 6">KY5</strain>
    </source>
</reference>
<dbReference type="Pfam" id="PF21274">
    <property type="entry name" value="Rng_hyd_C"/>
    <property type="match status" value="1"/>
</dbReference>
<dbReference type="InterPro" id="IPR050641">
    <property type="entry name" value="RIFMO-like"/>
</dbReference>
<dbReference type="Gene3D" id="3.50.50.60">
    <property type="entry name" value="FAD/NAD(P)-binding domain"/>
    <property type="match status" value="1"/>
</dbReference>
<dbReference type="PRINTS" id="PR00420">
    <property type="entry name" value="RNGMNOXGNASE"/>
</dbReference>